<dbReference type="EMBL" id="CAXKWB010003605">
    <property type="protein sequence ID" value="CAL4069613.1"/>
    <property type="molecule type" value="Genomic_DNA"/>
</dbReference>
<feature type="signal peptide" evidence="1">
    <location>
        <begin position="1"/>
        <end position="20"/>
    </location>
</feature>
<keyword evidence="1" id="KW-0732">Signal</keyword>
<protein>
    <submittedName>
        <fullName evidence="2">Uncharacterized protein</fullName>
    </submittedName>
</protein>
<reference evidence="2 3" key="1">
    <citation type="submission" date="2024-05" db="EMBL/GenBank/DDBJ databases">
        <authorList>
            <person name="Wallberg A."/>
        </authorList>
    </citation>
    <scope>NUCLEOTIDE SEQUENCE [LARGE SCALE GENOMIC DNA]</scope>
</reference>
<dbReference type="AlphaFoldDB" id="A0AAV2Q337"/>
<gene>
    <name evidence="2" type="ORF">MNOR_LOCUS7970</name>
</gene>
<evidence type="ECO:0000256" key="1">
    <source>
        <dbReference type="SAM" id="SignalP"/>
    </source>
</evidence>
<evidence type="ECO:0000313" key="2">
    <source>
        <dbReference type="EMBL" id="CAL4069613.1"/>
    </source>
</evidence>
<sequence>MRYLLLFLVICAVLPWYITGHRFPNSFPSSCRYVSPHSGRPERGECGPYGMAAMHRGGMLPEPRDVLQSLVDIFCEIKDSIPCASVLDVIQGLFQFPSSLTETISLFCPIKDSISCQDVMALLRHLTNNIFG</sequence>
<comment type="caution">
    <text evidence="2">The sequence shown here is derived from an EMBL/GenBank/DDBJ whole genome shotgun (WGS) entry which is preliminary data.</text>
</comment>
<keyword evidence="3" id="KW-1185">Reference proteome</keyword>
<name>A0AAV2Q337_MEGNR</name>
<dbReference type="Proteomes" id="UP001497623">
    <property type="component" value="Unassembled WGS sequence"/>
</dbReference>
<accession>A0AAV2Q337</accession>
<organism evidence="2 3">
    <name type="scientific">Meganyctiphanes norvegica</name>
    <name type="common">Northern krill</name>
    <name type="synonym">Thysanopoda norvegica</name>
    <dbReference type="NCBI Taxonomy" id="48144"/>
    <lineage>
        <taxon>Eukaryota</taxon>
        <taxon>Metazoa</taxon>
        <taxon>Ecdysozoa</taxon>
        <taxon>Arthropoda</taxon>
        <taxon>Crustacea</taxon>
        <taxon>Multicrustacea</taxon>
        <taxon>Malacostraca</taxon>
        <taxon>Eumalacostraca</taxon>
        <taxon>Eucarida</taxon>
        <taxon>Euphausiacea</taxon>
        <taxon>Euphausiidae</taxon>
        <taxon>Meganyctiphanes</taxon>
    </lineage>
</organism>
<evidence type="ECO:0000313" key="3">
    <source>
        <dbReference type="Proteomes" id="UP001497623"/>
    </source>
</evidence>
<feature type="chain" id="PRO_5044022093" evidence="1">
    <location>
        <begin position="21"/>
        <end position="132"/>
    </location>
</feature>
<proteinExistence type="predicted"/>